<dbReference type="GO" id="GO:0004674">
    <property type="term" value="F:protein serine/threonine kinase activity"/>
    <property type="evidence" value="ECO:0007669"/>
    <property type="project" value="TreeGrafter"/>
</dbReference>
<keyword evidence="8" id="KW-1185">Reference proteome</keyword>
<reference evidence="7 8" key="1">
    <citation type="submission" date="2018-07" db="EMBL/GenBank/DDBJ databases">
        <title>Genome sequences of Haloplanus salinus JCM 18368T.</title>
        <authorList>
            <person name="Kim Y.B."/>
            <person name="Roh S.W."/>
        </authorList>
    </citation>
    <scope>NUCLEOTIDE SEQUENCE [LARGE SCALE GENOMIC DNA]</scope>
    <source>
        <strain evidence="7 8">JCM 18368</strain>
    </source>
</reference>
<keyword evidence="2" id="KW-0547">Nucleotide-binding</keyword>
<dbReference type="PANTHER" id="PTHR43289">
    <property type="entry name" value="MITOGEN-ACTIVATED PROTEIN KINASE KINASE KINASE 20-RELATED"/>
    <property type="match status" value="1"/>
</dbReference>
<feature type="region of interest" description="Disordered" evidence="5">
    <location>
        <begin position="431"/>
        <end position="475"/>
    </location>
</feature>
<evidence type="ECO:0000256" key="2">
    <source>
        <dbReference type="ARBA" id="ARBA00022741"/>
    </source>
</evidence>
<dbReference type="RefSeq" id="WP_114448032.1">
    <property type="nucleotide sequence ID" value="NZ_QPHM01000001.1"/>
</dbReference>
<keyword evidence="1" id="KW-0808">Transferase</keyword>
<dbReference type="Gene3D" id="1.10.510.10">
    <property type="entry name" value="Transferase(Phosphotransferase) domain 1"/>
    <property type="match status" value="1"/>
</dbReference>
<evidence type="ECO:0000256" key="4">
    <source>
        <dbReference type="ARBA" id="ARBA00022840"/>
    </source>
</evidence>
<accession>A0A368N8N6</accession>
<dbReference type="AlphaFoldDB" id="A0A368N8N6"/>
<sequence length="475" mass="49858">MRDPGDQFARAARDVADAERVRAGDVVDVYRGRLGDGDGSVRILAVSPAADDRMADAFDRAADDWADAHTHPNVVRVYARGDSPRPWIAVADAPGETLAAVQSRLSPDERRTVAADVTEALRIARLYNATHLALTPDDVRIVVRDGAVHALVDWWGIERACRVAAGDSPSSPYTAPELLDDPTGGDERTVVYGLGAVTYFALTGHLPVDGPAEAGDIHPASERSLAVPPAVDDVLSTALSRRPADRYDSVSAFGAAIERALPPVSVDDGASTGGYAARATTEAANGRDTATTPDSDDGSVPDGTRLLVADVGYGVMVIVSLLVGYAAVTSLLFSPLGVAVLPGAAEVPWNHDVAVEVSDASQPQVTVVGRTPADEIHVRFVDGGTVVGIEAVAVRDDEFRYRTYVPWPATRVVVVYPGLHATRLATAPISYESSRNSTVTTRATTSTPTPTNSTEAGSAAATTRPSAERARALAR</sequence>
<evidence type="ECO:0000259" key="6">
    <source>
        <dbReference type="PROSITE" id="PS50011"/>
    </source>
</evidence>
<organism evidence="7 8">
    <name type="scientific">Haloplanus salinus</name>
    <dbReference type="NCBI Taxonomy" id="1126245"/>
    <lineage>
        <taxon>Archaea</taxon>
        <taxon>Methanobacteriati</taxon>
        <taxon>Methanobacteriota</taxon>
        <taxon>Stenosarchaea group</taxon>
        <taxon>Halobacteria</taxon>
        <taxon>Halobacteriales</taxon>
        <taxon>Haloferacaceae</taxon>
        <taxon>Haloplanus</taxon>
    </lineage>
</organism>
<dbReference type="PANTHER" id="PTHR43289:SF6">
    <property type="entry name" value="SERINE_THREONINE-PROTEIN KINASE NEKL-3"/>
    <property type="match status" value="1"/>
</dbReference>
<dbReference type="GO" id="GO:0005524">
    <property type="term" value="F:ATP binding"/>
    <property type="evidence" value="ECO:0007669"/>
    <property type="project" value="UniProtKB-KW"/>
</dbReference>
<feature type="compositionally biased region" description="Basic and acidic residues" evidence="5">
    <location>
        <begin position="466"/>
        <end position="475"/>
    </location>
</feature>
<gene>
    <name evidence="7" type="ORF">DU504_03660</name>
</gene>
<keyword evidence="3" id="KW-0418">Kinase</keyword>
<dbReference type="SUPFAM" id="SSF56112">
    <property type="entry name" value="Protein kinase-like (PK-like)"/>
    <property type="match status" value="1"/>
</dbReference>
<dbReference type="SMART" id="SM00220">
    <property type="entry name" value="S_TKc"/>
    <property type="match status" value="1"/>
</dbReference>
<protein>
    <recommendedName>
        <fullName evidence="6">Protein kinase domain-containing protein</fullName>
    </recommendedName>
</protein>
<feature type="compositionally biased region" description="Low complexity" evidence="5">
    <location>
        <begin position="433"/>
        <end position="454"/>
    </location>
</feature>
<evidence type="ECO:0000256" key="1">
    <source>
        <dbReference type="ARBA" id="ARBA00022679"/>
    </source>
</evidence>
<dbReference type="PROSITE" id="PS50011">
    <property type="entry name" value="PROTEIN_KINASE_DOM"/>
    <property type="match status" value="1"/>
</dbReference>
<dbReference type="InterPro" id="IPR000719">
    <property type="entry name" value="Prot_kinase_dom"/>
</dbReference>
<evidence type="ECO:0000313" key="7">
    <source>
        <dbReference type="EMBL" id="RCU46480.1"/>
    </source>
</evidence>
<dbReference type="OrthoDB" id="330646at2157"/>
<dbReference type="EMBL" id="QPHM01000001">
    <property type="protein sequence ID" value="RCU46480.1"/>
    <property type="molecule type" value="Genomic_DNA"/>
</dbReference>
<evidence type="ECO:0000256" key="5">
    <source>
        <dbReference type="SAM" id="MobiDB-lite"/>
    </source>
</evidence>
<feature type="domain" description="Protein kinase" evidence="6">
    <location>
        <begin position="15"/>
        <end position="261"/>
    </location>
</feature>
<name>A0A368N8N6_9EURY</name>
<evidence type="ECO:0000256" key="3">
    <source>
        <dbReference type="ARBA" id="ARBA00022777"/>
    </source>
</evidence>
<comment type="caution">
    <text evidence="7">The sequence shown here is derived from an EMBL/GenBank/DDBJ whole genome shotgun (WGS) entry which is preliminary data.</text>
</comment>
<proteinExistence type="predicted"/>
<dbReference type="Proteomes" id="UP000252189">
    <property type="component" value="Unassembled WGS sequence"/>
</dbReference>
<keyword evidence="4" id="KW-0067">ATP-binding</keyword>
<dbReference type="InterPro" id="IPR011009">
    <property type="entry name" value="Kinase-like_dom_sf"/>
</dbReference>
<evidence type="ECO:0000313" key="8">
    <source>
        <dbReference type="Proteomes" id="UP000252189"/>
    </source>
</evidence>
<feature type="region of interest" description="Disordered" evidence="5">
    <location>
        <begin position="278"/>
        <end position="301"/>
    </location>
</feature>